<dbReference type="Proteomes" id="UP000814033">
    <property type="component" value="Unassembled WGS sequence"/>
</dbReference>
<proteinExistence type="predicted"/>
<gene>
    <name evidence="1" type="ORF">FA95DRAFT_831448</name>
</gene>
<name>A0ACB8RAR1_9AGAM</name>
<accession>A0ACB8RAR1</accession>
<keyword evidence="2" id="KW-1185">Reference proteome</keyword>
<comment type="caution">
    <text evidence="1">The sequence shown here is derived from an EMBL/GenBank/DDBJ whole genome shotgun (WGS) entry which is preliminary data.</text>
</comment>
<reference evidence="1" key="1">
    <citation type="submission" date="2021-02" db="EMBL/GenBank/DDBJ databases">
        <authorList>
            <consortium name="DOE Joint Genome Institute"/>
            <person name="Ahrendt S."/>
            <person name="Looney B.P."/>
            <person name="Miyauchi S."/>
            <person name="Morin E."/>
            <person name="Drula E."/>
            <person name="Courty P.E."/>
            <person name="Chicoki N."/>
            <person name="Fauchery L."/>
            <person name="Kohler A."/>
            <person name="Kuo A."/>
            <person name="Labutti K."/>
            <person name="Pangilinan J."/>
            <person name="Lipzen A."/>
            <person name="Riley R."/>
            <person name="Andreopoulos W."/>
            <person name="He G."/>
            <person name="Johnson J."/>
            <person name="Barry K.W."/>
            <person name="Grigoriev I.V."/>
            <person name="Nagy L."/>
            <person name="Hibbett D."/>
            <person name="Henrissat B."/>
            <person name="Matheny P.B."/>
            <person name="Labbe J."/>
            <person name="Martin F."/>
        </authorList>
    </citation>
    <scope>NUCLEOTIDE SEQUENCE</scope>
    <source>
        <strain evidence="1">FP105234-sp</strain>
    </source>
</reference>
<protein>
    <submittedName>
        <fullName evidence="1">Uncharacterized protein</fullName>
    </submittedName>
</protein>
<evidence type="ECO:0000313" key="2">
    <source>
        <dbReference type="Proteomes" id="UP000814033"/>
    </source>
</evidence>
<sequence length="152" mass="15261">MGFREWRRLGAALQPAASACASGAATPTPAAQTGNRAGNSSRASTFSSHMLKDVARCVRPRCLCADPTPCSVDSPGSGTVARRARGVRRGRGAASFSQGAAPRAAETAGAASLALVALFDSPTTHQPRGSPGATSYSSTARTIPGNAGGHLP</sequence>
<reference evidence="1" key="2">
    <citation type="journal article" date="2022" name="New Phytol.">
        <title>Evolutionary transition to the ectomycorrhizal habit in the genomes of a hyperdiverse lineage of mushroom-forming fungi.</title>
        <authorList>
            <person name="Looney B."/>
            <person name="Miyauchi S."/>
            <person name="Morin E."/>
            <person name="Drula E."/>
            <person name="Courty P.E."/>
            <person name="Kohler A."/>
            <person name="Kuo A."/>
            <person name="LaButti K."/>
            <person name="Pangilinan J."/>
            <person name="Lipzen A."/>
            <person name="Riley R."/>
            <person name="Andreopoulos W."/>
            <person name="He G."/>
            <person name="Johnson J."/>
            <person name="Nolan M."/>
            <person name="Tritt A."/>
            <person name="Barry K.W."/>
            <person name="Grigoriev I.V."/>
            <person name="Nagy L.G."/>
            <person name="Hibbett D."/>
            <person name="Henrissat B."/>
            <person name="Matheny P.B."/>
            <person name="Labbe J."/>
            <person name="Martin F.M."/>
        </authorList>
    </citation>
    <scope>NUCLEOTIDE SEQUENCE</scope>
    <source>
        <strain evidence="1">FP105234-sp</strain>
    </source>
</reference>
<organism evidence="1 2">
    <name type="scientific">Auriscalpium vulgare</name>
    <dbReference type="NCBI Taxonomy" id="40419"/>
    <lineage>
        <taxon>Eukaryota</taxon>
        <taxon>Fungi</taxon>
        <taxon>Dikarya</taxon>
        <taxon>Basidiomycota</taxon>
        <taxon>Agaricomycotina</taxon>
        <taxon>Agaricomycetes</taxon>
        <taxon>Russulales</taxon>
        <taxon>Auriscalpiaceae</taxon>
        <taxon>Auriscalpium</taxon>
    </lineage>
</organism>
<dbReference type="EMBL" id="MU276176">
    <property type="protein sequence ID" value="KAI0040673.1"/>
    <property type="molecule type" value="Genomic_DNA"/>
</dbReference>
<evidence type="ECO:0000313" key="1">
    <source>
        <dbReference type="EMBL" id="KAI0040673.1"/>
    </source>
</evidence>